<dbReference type="PANTHER" id="PTHR33217">
    <property type="entry name" value="TRANSPOSASE FOR INSERTION SEQUENCE ELEMENT IS1081"/>
    <property type="match status" value="1"/>
</dbReference>
<accession>A0A7W7PYM6</accession>
<dbReference type="GO" id="GO:0006313">
    <property type="term" value="P:DNA transposition"/>
    <property type="evidence" value="ECO:0007669"/>
    <property type="project" value="UniProtKB-UniRule"/>
</dbReference>
<dbReference type="GO" id="GO:0003677">
    <property type="term" value="F:DNA binding"/>
    <property type="evidence" value="ECO:0007669"/>
    <property type="project" value="UniProtKB-UniRule"/>
</dbReference>
<evidence type="ECO:0000256" key="3">
    <source>
        <dbReference type="ARBA" id="ARBA00022578"/>
    </source>
</evidence>
<dbReference type="Proteomes" id="UP000579523">
    <property type="component" value="Unassembled WGS sequence"/>
</dbReference>
<evidence type="ECO:0000256" key="6">
    <source>
        <dbReference type="RuleBase" id="RU365089"/>
    </source>
</evidence>
<evidence type="ECO:0000313" key="9">
    <source>
        <dbReference type="Proteomes" id="UP000579523"/>
    </source>
</evidence>
<organism evidence="8 9">
    <name type="scientific">Streptomyces griseomycini</name>
    <dbReference type="NCBI Taxonomy" id="66895"/>
    <lineage>
        <taxon>Bacteria</taxon>
        <taxon>Bacillati</taxon>
        <taxon>Actinomycetota</taxon>
        <taxon>Actinomycetes</taxon>
        <taxon>Kitasatosporales</taxon>
        <taxon>Streptomycetaceae</taxon>
        <taxon>Streptomyces</taxon>
    </lineage>
</organism>
<evidence type="ECO:0000256" key="7">
    <source>
        <dbReference type="SAM" id="MobiDB-lite"/>
    </source>
</evidence>
<reference evidence="8 9" key="1">
    <citation type="submission" date="2020-08" db="EMBL/GenBank/DDBJ databases">
        <title>Genomic Encyclopedia of Type Strains, Phase III (KMG-III): the genomes of soil and plant-associated and newly described type strains.</title>
        <authorList>
            <person name="Whitman W."/>
        </authorList>
    </citation>
    <scope>NUCLEOTIDE SEQUENCE [LARGE SCALE GENOMIC DNA]</scope>
    <source>
        <strain evidence="8 9">CECT 3273</strain>
    </source>
</reference>
<comment type="similarity">
    <text evidence="2 6">Belongs to the transposase mutator family.</text>
</comment>
<dbReference type="PROSITE" id="PS01007">
    <property type="entry name" value="TRANSPOSASE_MUTATOR"/>
    <property type="match status" value="1"/>
</dbReference>
<keyword evidence="3 6" id="KW-0815">Transposition</keyword>
<comment type="caution">
    <text evidence="8">The sequence shown here is derived from an EMBL/GenBank/DDBJ whole genome shotgun (WGS) entry which is preliminary data.</text>
</comment>
<keyword evidence="4 6" id="KW-0238">DNA-binding</keyword>
<feature type="region of interest" description="Disordered" evidence="7">
    <location>
        <begin position="158"/>
        <end position="231"/>
    </location>
</feature>
<proteinExistence type="inferred from homology"/>
<dbReference type="EMBL" id="JACHJI010000041">
    <property type="protein sequence ID" value="MBB4903714.1"/>
    <property type="molecule type" value="Genomic_DNA"/>
</dbReference>
<evidence type="ECO:0000256" key="4">
    <source>
        <dbReference type="ARBA" id="ARBA00023125"/>
    </source>
</evidence>
<comment type="function">
    <text evidence="1 6">Required for the transposition of the insertion element.</text>
</comment>
<evidence type="ECO:0000256" key="5">
    <source>
        <dbReference type="ARBA" id="ARBA00023172"/>
    </source>
</evidence>
<gene>
    <name evidence="8" type="ORF">FHS37_007811</name>
</gene>
<keyword evidence="5 6" id="KW-0233">DNA recombination</keyword>
<keyword evidence="6" id="KW-0814">Transposable element</keyword>
<keyword evidence="9" id="KW-1185">Reference proteome</keyword>
<dbReference type="AlphaFoldDB" id="A0A7W7PYM6"/>
<evidence type="ECO:0000256" key="2">
    <source>
        <dbReference type="ARBA" id="ARBA00010961"/>
    </source>
</evidence>
<feature type="compositionally biased region" description="Basic and acidic residues" evidence="7">
    <location>
        <begin position="174"/>
        <end position="198"/>
    </location>
</feature>
<dbReference type="PANTHER" id="PTHR33217:SF7">
    <property type="entry name" value="TRANSPOSASE FOR INSERTION SEQUENCE ELEMENT IS1081"/>
    <property type="match status" value="1"/>
</dbReference>
<dbReference type="InterPro" id="IPR001207">
    <property type="entry name" value="Transposase_mutator"/>
</dbReference>
<dbReference type="Pfam" id="PF00872">
    <property type="entry name" value="Transposase_mut"/>
    <property type="match status" value="1"/>
</dbReference>
<evidence type="ECO:0000313" key="8">
    <source>
        <dbReference type="EMBL" id="MBB4903714.1"/>
    </source>
</evidence>
<sequence>MVATACLLGVSTRRVEELAESLGVTRLSKSQVSAMAKHLDEQVTAFRNRPLDTGPRTFAWVDALTRKVREGDRIINVHALVAVGVNADGHREILGLDVATAEDGAGWLAFLRSLVVRGLSGVQLVVSDAHAGLVDAIGATLPGASWQRCRTHYARNLLSQVPKSAQPGGAPGRRLGEGGDPAADRVRTAPHRRGDGPDGPRAGRSGSQVPRSRSPLGRSPARPARVHRLPA</sequence>
<protein>
    <recommendedName>
        <fullName evidence="6">Mutator family transposase</fullName>
    </recommendedName>
</protein>
<dbReference type="GO" id="GO:0004803">
    <property type="term" value="F:transposase activity"/>
    <property type="evidence" value="ECO:0007669"/>
    <property type="project" value="UniProtKB-UniRule"/>
</dbReference>
<evidence type="ECO:0000256" key="1">
    <source>
        <dbReference type="ARBA" id="ARBA00002190"/>
    </source>
</evidence>
<name>A0A7W7PYM6_9ACTN</name>